<keyword evidence="3" id="KW-1185">Reference proteome</keyword>
<gene>
    <name evidence="2" type="ORF">AC499_2107</name>
</gene>
<dbReference type="Proteomes" id="UP000037943">
    <property type="component" value="Unassembled WGS sequence"/>
</dbReference>
<proteinExistence type="predicted"/>
<dbReference type="Pfam" id="PF04233">
    <property type="entry name" value="Phage_Mu_F"/>
    <property type="match status" value="1"/>
</dbReference>
<dbReference type="PIRSF" id="PIRSF034565">
    <property type="entry name" value="UCP034565"/>
    <property type="match status" value="1"/>
</dbReference>
<dbReference type="EMBL" id="LGLK01000025">
    <property type="protein sequence ID" value="KPC20400.1"/>
    <property type="molecule type" value="Genomic_DNA"/>
</dbReference>
<protein>
    <submittedName>
        <fullName evidence="2">SPP1 family phage head morphoproteinis protein</fullName>
    </submittedName>
</protein>
<feature type="domain" description="Phage head morphogenesis" evidence="1">
    <location>
        <begin position="160"/>
        <end position="256"/>
    </location>
</feature>
<name>A0ABR5KZ06_PSEAV</name>
<dbReference type="InterPro" id="IPR017029">
    <property type="entry name" value="Phage_head_put"/>
</dbReference>
<evidence type="ECO:0000313" key="3">
    <source>
        <dbReference type="Proteomes" id="UP000037943"/>
    </source>
</evidence>
<organism evidence="2 3">
    <name type="scientific">Pseudomonas amygdali pv. lachrymans</name>
    <name type="common">Pseudomonas syringae pv. lachrymans</name>
    <dbReference type="NCBI Taxonomy" id="53707"/>
    <lineage>
        <taxon>Bacteria</taxon>
        <taxon>Pseudomonadati</taxon>
        <taxon>Pseudomonadota</taxon>
        <taxon>Gammaproteobacteria</taxon>
        <taxon>Pseudomonadales</taxon>
        <taxon>Pseudomonadaceae</taxon>
        <taxon>Pseudomonas</taxon>
        <taxon>Pseudomonas amygdali</taxon>
    </lineage>
</organism>
<reference evidence="2 3" key="1">
    <citation type="submission" date="2015-07" db="EMBL/GenBank/DDBJ databases">
        <authorList>
            <person name="O'Brien H.E."/>
            <person name="Thakur S."/>
            <person name="Gong Y."/>
            <person name="Wang P.W."/>
            <person name="Guttman D.S."/>
        </authorList>
    </citation>
    <scope>NUCLEOTIDE SEQUENCE [LARGE SCALE GENOMIC DNA]</scope>
    <source>
        <strain evidence="2 3">107</strain>
    </source>
</reference>
<sequence>MKAMSSEGYLIDATTRHQIYVQRHAGSNLKEVAKFIAIAIATAKDRVSAGLSVYGTKRYEKQIEVLQSDLRGIYAEMKGQAQADLSDFAVHESAFSAAMLGATVSVGVQVSTPSAQIVVSSALTRPMALEARKKGVQKISISGALDQFGSKKAAEIISEIQIGAALGETTQAIAKRISGLEMLQREQATALVRTVTNHVASTARMETLKANDDILKGWRWISTLDSRTSHMCQARDQQLYGWDDPRPPGHWNCRSSALPVLKDQYAREIPGSTRPSKGSDGTEPVSSKVTYQSWLERQPAAFQKDVLGPSRYALFSKGELTLDRFVDDNGRTLTLDQLKAKQPAAFERAGLN</sequence>
<accession>A0ABR5KZ06</accession>
<comment type="caution">
    <text evidence="2">The sequence shown here is derived from an EMBL/GenBank/DDBJ whole genome shotgun (WGS) entry which is preliminary data.</text>
</comment>
<dbReference type="InterPro" id="IPR006528">
    <property type="entry name" value="Phage_head_morphogenesis_dom"/>
</dbReference>
<dbReference type="NCBIfam" id="TIGR01641">
    <property type="entry name" value="phageSPP1_gp7"/>
    <property type="match status" value="1"/>
</dbReference>
<evidence type="ECO:0000313" key="2">
    <source>
        <dbReference type="EMBL" id="KPC20400.1"/>
    </source>
</evidence>
<reference evidence="2 3" key="2">
    <citation type="submission" date="2015-10" db="EMBL/GenBank/DDBJ databases">
        <title>Comparative genomics and high-throughput reverse genetic screens identify a new phytobacterial MAMP and an Arabidopsis receptor required for immune elicitation.</title>
        <authorList>
            <person name="Mott G.A."/>
            <person name="Thakur S."/>
            <person name="Wang P.W."/>
            <person name="Desveaux D."/>
            <person name="Guttman D.S."/>
        </authorList>
    </citation>
    <scope>NUCLEOTIDE SEQUENCE [LARGE SCALE GENOMIC DNA]</scope>
    <source>
        <strain evidence="2 3">107</strain>
    </source>
</reference>
<evidence type="ECO:0000259" key="1">
    <source>
        <dbReference type="Pfam" id="PF04233"/>
    </source>
</evidence>